<reference evidence="1" key="1">
    <citation type="journal article" date="2022" name="Int. J. Mol. Sci.">
        <title>Draft Genome of Tanacetum Coccineum: Genomic Comparison of Closely Related Tanacetum-Family Plants.</title>
        <authorList>
            <person name="Yamashiro T."/>
            <person name="Shiraishi A."/>
            <person name="Nakayama K."/>
            <person name="Satake H."/>
        </authorList>
    </citation>
    <scope>NUCLEOTIDE SEQUENCE</scope>
</reference>
<protein>
    <submittedName>
        <fullName evidence="1">Uncharacterized protein</fullName>
    </submittedName>
</protein>
<keyword evidence="2" id="KW-1185">Reference proteome</keyword>
<name>A0ABQ4Y1W1_9ASTR</name>
<organism evidence="1 2">
    <name type="scientific">Tanacetum coccineum</name>
    <dbReference type="NCBI Taxonomy" id="301880"/>
    <lineage>
        <taxon>Eukaryota</taxon>
        <taxon>Viridiplantae</taxon>
        <taxon>Streptophyta</taxon>
        <taxon>Embryophyta</taxon>
        <taxon>Tracheophyta</taxon>
        <taxon>Spermatophyta</taxon>
        <taxon>Magnoliopsida</taxon>
        <taxon>eudicotyledons</taxon>
        <taxon>Gunneridae</taxon>
        <taxon>Pentapetalae</taxon>
        <taxon>asterids</taxon>
        <taxon>campanulids</taxon>
        <taxon>Asterales</taxon>
        <taxon>Asteraceae</taxon>
        <taxon>Asteroideae</taxon>
        <taxon>Anthemideae</taxon>
        <taxon>Anthemidinae</taxon>
        <taxon>Tanacetum</taxon>
    </lineage>
</organism>
<dbReference type="Gene3D" id="3.50.50.60">
    <property type="entry name" value="FAD/NAD(P)-binding domain"/>
    <property type="match status" value="1"/>
</dbReference>
<comment type="caution">
    <text evidence="1">The sequence shown here is derived from an EMBL/GenBank/DDBJ whole genome shotgun (WGS) entry which is preliminary data.</text>
</comment>
<gene>
    <name evidence="1" type="ORF">Tco_0704172</name>
</gene>
<reference evidence="1" key="2">
    <citation type="submission" date="2022-01" db="EMBL/GenBank/DDBJ databases">
        <authorList>
            <person name="Yamashiro T."/>
            <person name="Shiraishi A."/>
            <person name="Satake H."/>
            <person name="Nakayama K."/>
        </authorList>
    </citation>
    <scope>NUCLEOTIDE SEQUENCE</scope>
</reference>
<sequence length="158" mass="18164">MCAGRIIARRRDGGSWDRRRSVDGGGVQEDLALKQQLELYFLELYVERVNRGCVPSKALLAVSGLIRELQDEHHMKTLGIQYIVLDQSRKVRVGMVANSMSFYSFRPERRRPDSKSIDWNSSRVERDRGEVNIQADQLTIGQLSFWSATVNWILVKPL</sequence>
<evidence type="ECO:0000313" key="1">
    <source>
        <dbReference type="EMBL" id="GJS71331.1"/>
    </source>
</evidence>
<evidence type="ECO:0000313" key="2">
    <source>
        <dbReference type="Proteomes" id="UP001151760"/>
    </source>
</evidence>
<proteinExistence type="predicted"/>
<dbReference type="Proteomes" id="UP001151760">
    <property type="component" value="Unassembled WGS sequence"/>
</dbReference>
<dbReference type="InterPro" id="IPR036188">
    <property type="entry name" value="FAD/NAD-bd_sf"/>
</dbReference>
<dbReference type="EMBL" id="BQNB010009998">
    <property type="protein sequence ID" value="GJS71331.1"/>
    <property type="molecule type" value="Genomic_DNA"/>
</dbReference>
<accession>A0ABQ4Y1W1</accession>